<dbReference type="GO" id="GO:0005576">
    <property type="term" value="C:extracellular region"/>
    <property type="evidence" value="ECO:0007669"/>
    <property type="project" value="UniProtKB-SubCell"/>
</dbReference>
<evidence type="ECO:0000256" key="6">
    <source>
        <dbReference type="RuleBase" id="RU000406"/>
    </source>
</evidence>
<dbReference type="GO" id="GO:0005179">
    <property type="term" value="F:hormone activity"/>
    <property type="evidence" value="ECO:0007669"/>
    <property type="project" value="InterPro"/>
</dbReference>
<dbReference type="InterPro" id="IPR022352">
    <property type="entry name" value="Ins/IGF/rlx"/>
</dbReference>
<organism evidence="8 9">
    <name type="scientific">Tetranychus urticae</name>
    <name type="common">Two-spotted spider mite</name>
    <dbReference type="NCBI Taxonomy" id="32264"/>
    <lineage>
        <taxon>Eukaryota</taxon>
        <taxon>Metazoa</taxon>
        <taxon>Ecdysozoa</taxon>
        <taxon>Arthropoda</taxon>
        <taxon>Chelicerata</taxon>
        <taxon>Arachnida</taxon>
        <taxon>Acari</taxon>
        <taxon>Acariformes</taxon>
        <taxon>Trombidiformes</taxon>
        <taxon>Prostigmata</taxon>
        <taxon>Eleutherengona</taxon>
        <taxon>Raphignathae</taxon>
        <taxon>Tetranychoidea</taxon>
        <taxon>Tetranychidae</taxon>
        <taxon>Tetranychus</taxon>
    </lineage>
</organism>
<dbReference type="InterPro" id="IPR016179">
    <property type="entry name" value="Insulin-like"/>
</dbReference>
<dbReference type="InterPro" id="IPR022353">
    <property type="entry name" value="Insulin_CS"/>
</dbReference>
<keyword evidence="6" id="KW-0964">Secreted</keyword>
<reference evidence="8" key="2">
    <citation type="submission" date="2015-06" db="UniProtKB">
        <authorList>
            <consortium name="EnsemblMetazoa"/>
        </authorList>
    </citation>
    <scope>IDENTIFICATION</scope>
</reference>
<comment type="subcellular location">
    <subcellularLocation>
        <location evidence="6">Secreted</location>
    </subcellularLocation>
</comment>
<keyword evidence="4" id="KW-0732">Signal</keyword>
<evidence type="ECO:0000256" key="3">
    <source>
        <dbReference type="ARBA" id="ARBA00022685"/>
    </source>
</evidence>
<dbReference type="EnsemblMetazoa" id="tetur04g06150.1">
    <property type="protein sequence ID" value="tetur04g06150.1"/>
    <property type="gene ID" value="tetur04g06150"/>
</dbReference>
<dbReference type="SUPFAM" id="SSF56994">
    <property type="entry name" value="Insulin-like"/>
    <property type="match status" value="1"/>
</dbReference>
<dbReference type="InterPro" id="IPR036438">
    <property type="entry name" value="Insulin-like_sf"/>
</dbReference>
<name>T1K2S7_TETUR</name>
<evidence type="ECO:0000256" key="5">
    <source>
        <dbReference type="ARBA" id="ARBA00023157"/>
    </source>
</evidence>
<dbReference type="EMBL" id="CAEY01001369">
    <property type="status" value="NOT_ANNOTATED_CDS"/>
    <property type="molecule type" value="Genomic_DNA"/>
</dbReference>
<evidence type="ECO:0000259" key="7">
    <source>
        <dbReference type="SMART" id="SM00078"/>
    </source>
</evidence>
<evidence type="ECO:0000256" key="4">
    <source>
        <dbReference type="ARBA" id="ARBA00022729"/>
    </source>
</evidence>
<evidence type="ECO:0000313" key="9">
    <source>
        <dbReference type="Proteomes" id="UP000015104"/>
    </source>
</evidence>
<dbReference type="PANTHER" id="PTHR13647:SF4">
    <property type="entry name" value="INSULIN-LIKE PEPTIDE 1-RELATED"/>
    <property type="match status" value="1"/>
</dbReference>
<sequence length="145" mass="16818">MVFVLIFPLIYSFPKRSDSDLLQSRDLRSQKIRTCGRNLMDLIQLVCSGSLPGKRSYHDENWAIRDNTAWSQDTQFNKLNFEENDSDTSNFMEPKAAFSLFGLNKRSQNEDSQVFFRSLRGATDECCYKSCTMNQLRAYCRPSGR</sequence>
<evidence type="ECO:0000313" key="8">
    <source>
        <dbReference type="EnsemblMetazoa" id="tetur04g06150.1"/>
    </source>
</evidence>
<dbReference type="CDD" id="cd04366">
    <property type="entry name" value="IlGF_insulin_bombyxin_like"/>
    <property type="match status" value="1"/>
</dbReference>
<dbReference type="Proteomes" id="UP000015104">
    <property type="component" value="Unassembled WGS sequence"/>
</dbReference>
<protein>
    <recommendedName>
        <fullName evidence="7">Insulin-like domain-containing protein</fullName>
    </recommendedName>
</protein>
<accession>T1K2S7</accession>
<feature type="domain" description="Insulin-like" evidence="7">
    <location>
        <begin position="32"/>
        <end position="140"/>
    </location>
</feature>
<reference evidence="9" key="1">
    <citation type="submission" date="2011-08" db="EMBL/GenBank/DDBJ databases">
        <authorList>
            <person name="Rombauts S."/>
        </authorList>
    </citation>
    <scope>NUCLEOTIDE SEQUENCE</scope>
    <source>
        <strain evidence="9">London</strain>
    </source>
</reference>
<dbReference type="Pfam" id="PF00049">
    <property type="entry name" value="Insulin"/>
    <property type="match status" value="1"/>
</dbReference>
<keyword evidence="3" id="KW-0165">Cleavage on pair of basic residues</keyword>
<keyword evidence="5" id="KW-1015">Disulfide bond</keyword>
<evidence type="ECO:0000256" key="1">
    <source>
        <dbReference type="ARBA" id="ARBA00009034"/>
    </source>
</evidence>
<comment type="subunit">
    <text evidence="2">Heterodimer of a B chain and an A chain linked by two disulfide bonds.</text>
</comment>
<dbReference type="PRINTS" id="PR00276">
    <property type="entry name" value="INSULINFAMLY"/>
</dbReference>
<dbReference type="PANTHER" id="PTHR13647">
    <property type="entry name" value="INSULIN-LIKE PEPTIDE 2-RELATED"/>
    <property type="match status" value="1"/>
</dbReference>
<dbReference type="Gene3D" id="1.10.100.10">
    <property type="entry name" value="Insulin-like"/>
    <property type="match status" value="1"/>
</dbReference>
<evidence type="ECO:0000256" key="2">
    <source>
        <dbReference type="ARBA" id="ARBA00011207"/>
    </source>
</evidence>
<dbReference type="SMART" id="SM00078">
    <property type="entry name" value="IlGF"/>
    <property type="match status" value="1"/>
</dbReference>
<comment type="similarity">
    <text evidence="1 6">Belongs to the insulin family.</text>
</comment>
<dbReference type="AlphaFoldDB" id="T1K2S7"/>
<dbReference type="HOGENOM" id="CLU_125164_1_0_1"/>
<dbReference type="PROSITE" id="PS00262">
    <property type="entry name" value="INSULIN"/>
    <property type="match status" value="1"/>
</dbReference>
<proteinExistence type="inferred from homology"/>
<keyword evidence="9" id="KW-1185">Reference proteome</keyword>